<feature type="transmembrane region" description="Helical" evidence="8">
    <location>
        <begin position="507"/>
        <end position="530"/>
    </location>
</feature>
<evidence type="ECO:0000313" key="10">
    <source>
        <dbReference type="EMBL" id="KAH6834083.1"/>
    </source>
</evidence>
<evidence type="ECO:0000256" key="5">
    <source>
        <dbReference type="ARBA" id="ARBA00023043"/>
    </source>
</evidence>
<keyword evidence="2 8" id="KW-0812">Transmembrane</keyword>
<keyword evidence="3" id="KW-0677">Repeat</keyword>
<feature type="repeat" description="ANK" evidence="7">
    <location>
        <begin position="267"/>
        <end position="289"/>
    </location>
</feature>
<feature type="transmembrane region" description="Helical" evidence="8">
    <location>
        <begin position="542"/>
        <end position="568"/>
    </location>
</feature>
<dbReference type="PROSITE" id="PS50088">
    <property type="entry name" value="ANK_REPEAT"/>
    <property type="match status" value="4"/>
</dbReference>
<organism evidence="10 11">
    <name type="scientific">Perilla frutescens var. hirtella</name>
    <name type="common">Perilla citriodora</name>
    <name type="synonym">Perilla setoyensis</name>
    <dbReference type="NCBI Taxonomy" id="608512"/>
    <lineage>
        <taxon>Eukaryota</taxon>
        <taxon>Viridiplantae</taxon>
        <taxon>Streptophyta</taxon>
        <taxon>Embryophyta</taxon>
        <taxon>Tracheophyta</taxon>
        <taxon>Spermatophyta</taxon>
        <taxon>Magnoliopsida</taxon>
        <taxon>eudicotyledons</taxon>
        <taxon>Gunneridae</taxon>
        <taxon>Pentapetalae</taxon>
        <taxon>asterids</taxon>
        <taxon>lamiids</taxon>
        <taxon>Lamiales</taxon>
        <taxon>Lamiaceae</taxon>
        <taxon>Nepetoideae</taxon>
        <taxon>Elsholtzieae</taxon>
        <taxon>Perilla</taxon>
    </lineage>
</organism>
<comment type="subcellular location">
    <subcellularLocation>
        <location evidence="1">Membrane</location>
        <topology evidence="1">Multi-pass membrane protein</topology>
    </subcellularLocation>
</comment>
<evidence type="ECO:0000256" key="6">
    <source>
        <dbReference type="ARBA" id="ARBA00023136"/>
    </source>
</evidence>
<dbReference type="Pfam" id="PF13962">
    <property type="entry name" value="PGG"/>
    <property type="match status" value="1"/>
</dbReference>
<dbReference type="InterPro" id="IPR026961">
    <property type="entry name" value="PGG_dom"/>
</dbReference>
<evidence type="ECO:0000256" key="8">
    <source>
        <dbReference type="SAM" id="Phobius"/>
    </source>
</evidence>
<proteinExistence type="predicted"/>
<evidence type="ECO:0000313" key="11">
    <source>
        <dbReference type="Proteomes" id="UP001190926"/>
    </source>
</evidence>
<protein>
    <recommendedName>
        <fullName evidence="9">PGG domain-containing protein</fullName>
    </recommendedName>
</protein>
<dbReference type="Proteomes" id="UP001190926">
    <property type="component" value="Unassembled WGS sequence"/>
</dbReference>
<dbReference type="SUPFAM" id="SSF48403">
    <property type="entry name" value="Ankyrin repeat"/>
    <property type="match status" value="2"/>
</dbReference>
<feature type="transmembrane region" description="Helical" evidence="8">
    <location>
        <begin position="462"/>
        <end position="487"/>
    </location>
</feature>
<keyword evidence="11" id="KW-1185">Reference proteome</keyword>
<evidence type="ECO:0000256" key="4">
    <source>
        <dbReference type="ARBA" id="ARBA00022989"/>
    </source>
</evidence>
<dbReference type="PANTHER" id="PTHR24186">
    <property type="entry name" value="PROTEIN PHOSPHATASE 1 REGULATORY SUBUNIT"/>
    <property type="match status" value="1"/>
</dbReference>
<feature type="transmembrane region" description="Helical" evidence="8">
    <location>
        <begin position="574"/>
        <end position="599"/>
    </location>
</feature>
<keyword evidence="4 8" id="KW-1133">Transmembrane helix</keyword>
<gene>
    <name evidence="10" type="ORF">C2S53_013370</name>
</gene>
<evidence type="ECO:0000256" key="3">
    <source>
        <dbReference type="ARBA" id="ARBA00022737"/>
    </source>
</evidence>
<dbReference type="AlphaFoldDB" id="A0AAD4PBR7"/>
<dbReference type="SMART" id="SM00248">
    <property type="entry name" value="ANK"/>
    <property type="match status" value="9"/>
</dbReference>
<evidence type="ECO:0000256" key="2">
    <source>
        <dbReference type="ARBA" id="ARBA00022692"/>
    </source>
</evidence>
<evidence type="ECO:0000259" key="9">
    <source>
        <dbReference type="Pfam" id="PF13962"/>
    </source>
</evidence>
<evidence type="ECO:0000256" key="1">
    <source>
        <dbReference type="ARBA" id="ARBA00004141"/>
    </source>
</evidence>
<feature type="repeat" description="ANK" evidence="7">
    <location>
        <begin position="301"/>
        <end position="323"/>
    </location>
</feature>
<dbReference type="Pfam" id="PF12796">
    <property type="entry name" value="Ank_2"/>
    <property type="match status" value="3"/>
</dbReference>
<dbReference type="InterPro" id="IPR002110">
    <property type="entry name" value="Ankyrin_rpt"/>
</dbReference>
<dbReference type="Pfam" id="PF00023">
    <property type="entry name" value="Ank"/>
    <property type="match status" value="2"/>
</dbReference>
<keyword evidence="6 8" id="KW-0472">Membrane</keyword>
<feature type="repeat" description="ANK" evidence="7">
    <location>
        <begin position="119"/>
        <end position="151"/>
    </location>
</feature>
<feature type="repeat" description="ANK" evidence="7">
    <location>
        <begin position="200"/>
        <end position="232"/>
    </location>
</feature>
<keyword evidence="5 7" id="KW-0040">ANK repeat</keyword>
<feature type="transmembrane region" description="Helical" evidence="8">
    <location>
        <begin position="611"/>
        <end position="627"/>
    </location>
</feature>
<dbReference type="PANTHER" id="PTHR24186:SF46">
    <property type="entry name" value="PROTEIN ACCELERATED CELL DEATH 6-LIKE"/>
    <property type="match status" value="1"/>
</dbReference>
<dbReference type="PROSITE" id="PS50297">
    <property type="entry name" value="ANK_REP_REGION"/>
    <property type="match status" value="3"/>
</dbReference>
<name>A0AAD4PBR7_PERFH</name>
<reference evidence="10 11" key="1">
    <citation type="journal article" date="2021" name="Nat. Commun.">
        <title>Incipient diploidization of the medicinal plant Perilla within 10,000 years.</title>
        <authorList>
            <person name="Zhang Y."/>
            <person name="Shen Q."/>
            <person name="Leng L."/>
            <person name="Zhang D."/>
            <person name="Chen S."/>
            <person name="Shi Y."/>
            <person name="Ning Z."/>
            <person name="Chen S."/>
        </authorList>
    </citation>
    <scope>NUCLEOTIDE SEQUENCE [LARGE SCALE GENOMIC DNA]</scope>
    <source>
        <strain evidence="11">cv. PC099</strain>
    </source>
</reference>
<dbReference type="Gene3D" id="1.25.40.20">
    <property type="entry name" value="Ankyrin repeat-containing domain"/>
    <property type="match status" value="2"/>
</dbReference>
<evidence type="ECO:0000256" key="7">
    <source>
        <dbReference type="PROSITE-ProRule" id="PRU00023"/>
    </source>
</evidence>
<accession>A0AAD4PBR7</accession>
<sequence length="630" mass="70176">MEPQRIDELKVEEVQKPSNRINEDEMNLNENEWEEDCDEADILKDLGLYLAAKTGNLAEFQRILDRVSAADHASFDEILSRCSPAGNAFLHVAAKHGNKDLAIFIAAQKPSLLLYKNSNGETVLHSAAKAGDASMVKALVEIYSQFLLPNNEVDESFNLLREKNERGNTVLHEALLNGWDSVAGYLIKEDPELSYCRNKDGESALYLAAQAGFVDCVSLILRLCTDLKRFDELFKKKSPILAAIKNKDVLEAMVDINPSLIRSRDDEGRNPLHYAALSGHHRISHYLLSLYTGNASRRDKNGQFPIHLAAIEGHVDVVRLLLEYLPDPEELLDRDGRNILHLAANHGRSNVVGFILKNPNLCGLINMKDKCGNTPLHLATMCFHPTIVSALTWNKRADVKLVNDDGMTALDVADYYYKPDNSLSCQLLTLAALRAASTPRSVSGKFASEKKMRIVDLFRDRVSILLIVSTLIATVTFAAGFTIPGCYNNAESDSDSGMVKVLREKAFHVFIFCDIVAMYSSIVVAVFLMWAQVGDFIVMLNALYLALPFFGISLTMMSIAFTAGVFLVVSKLRWLSTVVLAMGVSFLLILIILILPLVFPITSSNRLWRCLSYYPFCLLVLVIKRQITPN</sequence>
<feature type="domain" description="PGG" evidence="9">
    <location>
        <begin position="459"/>
        <end position="568"/>
    </location>
</feature>
<dbReference type="EMBL" id="SDAM02000053">
    <property type="protein sequence ID" value="KAH6834083.1"/>
    <property type="molecule type" value="Genomic_DNA"/>
</dbReference>
<dbReference type="InterPro" id="IPR036770">
    <property type="entry name" value="Ankyrin_rpt-contain_sf"/>
</dbReference>
<dbReference type="GO" id="GO:0005886">
    <property type="term" value="C:plasma membrane"/>
    <property type="evidence" value="ECO:0007669"/>
    <property type="project" value="TreeGrafter"/>
</dbReference>
<comment type="caution">
    <text evidence="10">The sequence shown here is derived from an EMBL/GenBank/DDBJ whole genome shotgun (WGS) entry which is preliminary data.</text>
</comment>